<comment type="similarity">
    <text evidence="1">Belongs to the WD repeat G protein beta family.</text>
</comment>
<evidence type="ECO:0000256" key="3">
    <source>
        <dbReference type="ARBA" id="ARBA00022737"/>
    </source>
</evidence>
<dbReference type="GO" id="GO:0007165">
    <property type="term" value="P:signal transduction"/>
    <property type="evidence" value="ECO:0007669"/>
    <property type="project" value="UniProtKB-KW"/>
</dbReference>
<dbReference type="PROSITE" id="PS50294">
    <property type="entry name" value="WD_REPEATS_REGION"/>
    <property type="match status" value="1"/>
</dbReference>
<keyword evidence="7" id="KW-1185">Reference proteome</keyword>
<feature type="non-terminal residue" evidence="6">
    <location>
        <position position="127"/>
    </location>
</feature>
<proteinExistence type="inferred from homology"/>
<dbReference type="InterPro" id="IPR001680">
    <property type="entry name" value="WD40_rpt"/>
</dbReference>
<dbReference type="InterPro" id="IPR015943">
    <property type="entry name" value="WD40/YVTN_repeat-like_dom_sf"/>
</dbReference>
<dbReference type="InterPro" id="IPR016346">
    <property type="entry name" value="G-protein_beta_1-5"/>
</dbReference>
<dbReference type="PROSITE" id="PS00678">
    <property type="entry name" value="WD_REPEATS_1"/>
    <property type="match status" value="1"/>
</dbReference>
<dbReference type="InterPro" id="IPR036322">
    <property type="entry name" value="WD40_repeat_dom_sf"/>
</dbReference>
<evidence type="ECO:0000256" key="2">
    <source>
        <dbReference type="ARBA" id="ARBA00022574"/>
    </source>
</evidence>
<keyword evidence="2 5" id="KW-0853">WD repeat</keyword>
<name>A0A852KQM2_UROIN</name>
<evidence type="ECO:0000313" key="6">
    <source>
        <dbReference type="EMBL" id="NXX81511.1"/>
    </source>
</evidence>
<feature type="repeat" description="WD" evidence="5">
    <location>
        <begin position="105"/>
        <end position="127"/>
    </location>
</feature>
<dbReference type="PROSITE" id="PS50082">
    <property type="entry name" value="WD_REPEATS_2"/>
    <property type="match status" value="2"/>
</dbReference>
<evidence type="ECO:0000313" key="7">
    <source>
        <dbReference type="Proteomes" id="UP000654395"/>
    </source>
</evidence>
<dbReference type="OrthoDB" id="10255630at2759"/>
<dbReference type="PANTHER" id="PTHR19850">
    <property type="entry name" value="GUANINE NUCLEOTIDE-BINDING PROTEIN BETA G PROTEIN BETA"/>
    <property type="match status" value="1"/>
</dbReference>
<keyword evidence="3" id="KW-0677">Repeat</keyword>
<dbReference type="InterPro" id="IPR019775">
    <property type="entry name" value="WD40_repeat_CS"/>
</dbReference>
<gene>
    <name evidence="6" type="primary">Gnb4_1</name>
    <name evidence="6" type="ORF">UROIND_R05090</name>
</gene>
<evidence type="ECO:0000256" key="5">
    <source>
        <dbReference type="PROSITE-ProRule" id="PRU00221"/>
    </source>
</evidence>
<dbReference type="Pfam" id="PF25391">
    <property type="entry name" value="WD40_Gbeta"/>
    <property type="match status" value="1"/>
</dbReference>
<dbReference type="Proteomes" id="UP000654395">
    <property type="component" value="Unassembled WGS sequence"/>
</dbReference>
<sequence>DGKLIIWDSYTTNKMHAIPLRSSWVMTCAYAPSGNYVACGGLDNICSIYNLKTREGNVRVSRELPGHTGYLSCCRFLDDNQIVTSSGDTTCALWDIETGQQTTPFTGHTGDVMSLSLSPDMRTFVSG</sequence>
<organism evidence="6 7">
    <name type="scientific">Urocolius indicus</name>
    <name type="common">Red-faced mousebird</name>
    <name type="synonym">Colius indicus</name>
    <dbReference type="NCBI Taxonomy" id="458196"/>
    <lineage>
        <taxon>Eukaryota</taxon>
        <taxon>Metazoa</taxon>
        <taxon>Chordata</taxon>
        <taxon>Craniata</taxon>
        <taxon>Vertebrata</taxon>
        <taxon>Euteleostomi</taxon>
        <taxon>Archelosauria</taxon>
        <taxon>Archosauria</taxon>
        <taxon>Dinosauria</taxon>
        <taxon>Saurischia</taxon>
        <taxon>Theropoda</taxon>
        <taxon>Coelurosauria</taxon>
        <taxon>Aves</taxon>
        <taxon>Neognathae</taxon>
        <taxon>Neoaves</taxon>
        <taxon>Telluraves</taxon>
        <taxon>Coraciimorphae</taxon>
        <taxon>Coliiformes</taxon>
        <taxon>Coliidae</taxon>
        <taxon>Urocolius</taxon>
    </lineage>
</organism>
<protein>
    <submittedName>
        <fullName evidence="6">GBB4 protein</fullName>
    </submittedName>
</protein>
<evidence type="ECO:0000256" key="4">
    <source>
        <dbReference type="ARBA" id="ARBA00023224"/>
    </source>
</evidence>
<evidence type="ECO:0000256" key="1">
    <source>
        <dbReference type="ARBA" id="ARBA00009768"/>
    </source>
</evidence>
<feature type="repeat" description="WD" evidence="5">
    <location>
        <begin position="64"/>
        <end position="104"/>
    </location>
</feature>
<dbReference type="InterPro" id="IPR001632">
    <property type="entry name" value="WD40_G-protein_beta-like"/>
</dbReference>
<dbReference type="EMBL" id="WBNH01007329">
    <property type="protein sequence ID" value="NXX81511.1"/>
    <property type="molecule type" value="Genomic_DNA"/>
</dbReference>
<reference evidence="6" key="1">
    <citation type="submission" date="2020-02" db="EMBL/GenBank/DDBJ databases">
        <title>Bird 10,000 Genomes (B10K) Project - Family phase.</title>
        <authorList>
            <person name="Zhang G."/>
        </authorList>
    </citation>
    <scope>NUCLEOTIDE SEQUENCE</scope>
    <source>
        <strain evidence="6">B10K-DU-030-59</strain>
    </source>
</reference>
<keyword evidence="4" id="KW-0807">Transducer</keyword>
<comment type="caution">
    <text evidence="6">The sequence shown here is derived from an EMBL/GenBank/DDBJ whole genome shotgun (WGS) entry which is preliminary data.</text>
</comment>
<dbReference type="AlphaFoldDB" id="A0A852KQM2"/>
<dbReference type="SUPFAM" id="SSF50978">
    <property type="entry name" value="WD40 repeat-like"/>
    <property type="match status" value="1"/>
</dbReference>
<accession>A0A852KQM2</accession>
<dbReference type="Gene3D" id="2.130.10.10">
    <property type="entry name" value="YVTN repeat-like/Quinoprotein amine dehydrogenase"/>
    <property type="match status" value="1"/>
</dbReference>
<dbReference type="SMART" id="SM00320">
    <property type="entry name" value="WD40"/>
    <property type="match status" value="2"/>
</dbReference>
<feature type="non-terminal residue" evidence="6">
    <location>
        <position position="1"/>
    </location>
</feature>
<dbReference type="PRINTS" id="PR00319">
    <property type="entry name" value="GPROTEINB"/>
</dbReference>